<proteinExistence type="predicted"/>
<reference evidence="2 3" key="1">
    <citation type="submission" date="2022-07" db="EMBL/GenBank/DDBJ databases">
        <authorList>
            <person name="Criscuolo A."/>
        </authorList>
    </citation>
    <scope>NUCLEOTIDE SEQUENCE [LARGE SCALE GENOMIC DNA]</scope>
    <source>
        <strain evidence="3">CIP 111951</strain>
    </source>
</reference>
<organism evidence="2 3">
    <name type="scientific">Pseudoalteromonas holothuriae</name>
    <dbReference type="NCBI Taxonomy" id="2963714"/>
    <lineage>
        <taxon>Bacteria</taxon>
        <taxon>Pseudomonadati</taxon>
        <taxon>Pseudomonadota</taxon>
        <taxon>Gammaproteobacteria</taxon>
        <taxon>Alteromonadales</taxon>
        <taxon>Pseudoalteromonadaceae</taxon>
        <taxon>Pseudoalteromonas</taxon>
    </lineage>
</organism>
<feature type="transmembrane region" description="Helical" evidence="1">
    <location>
        <begin position="52"/>
        <end position="73"/>
    </location>
</feature>
<evidence type="ECO:0000256" key="1">
    <source>
        <dbReference type="SAM" id="Phobius"/>
    </source>
</evidence>
<dbReference type="RefSeq" id="WP_261594738.1">
    <property type="nucleotide sequence ID" value="NZ_CAMAPD010000020.1"/>
</dbReference>
<comment type="caution">
    <text evidence="2">The sequence shown here is derived from an EMBL/GenBank/DDBJ whole genome shotgun (WGS) entry which is preliminary data.</text>
</comment>
<keyword evidence="1" id="KW-1133">Transmembrane helix</keyword>
<feature type="transmembrane region" description="Helical" evidence="1">
    <location>
        <begin position="30"/>
        <end position="46"/>
    </location>
</feature>
<dbReference type="Proteomes" id="UP001152485">
    <property type="component" value="Unassembled WGS sequence"/>
</dbReference>
<accession>A0ABM9GM24</accession>
<gene>
    <name evidence="2" type="ORF">PSECIP111951_03448</name>
</gene>
<feature type="transmembrane region" description="Helical" evidence="1">
    <location>
        <begin position="110"/>
        <end position="129"/>
    </location>
</feature>
<protein>
    <submittedName>
        <fullName evidence="2">Uncharacterized protein</fullName>
    </submittedName>
</protein>
<keyword evidence="1" id="KW-0472">Membrane</keyword>
<keyword evidence="1" id="KW-0812">Transmembrane</keyword>
<feature type="transmembrane region" description="Helical" evidence="1">
    <location>
        <begin position="6"/>
        <end position="23"/>
    </location>
</feature>
<evidence type="ECO:0000313" key="3">
    <source>
        <dbReference type="Proteomes" id="UP001152485"/>
    </source>
</evidence>
<name>A0ABM9GM24_9GAMM</name>
<dbReference type="EMBL" id="CAMAPD010000020">
    <property type="protein sequence ID" value="CAH9065833.1"/>
    <property type="molecule type" value="Genomic_DNA"/>
</dbReference>
<feature type="transmembrane region" description="Helical" evidence="1">
    <location>
        <begin position="85"/>
        <end position="104"/>
    </location>
</feature>
<sequence>MDSYTLFIFIAPLIAPILCVKIFEYHNKDTFESFFIYYNLWLYFLAYDVAGYYIVAFIYLFACFLVLIYLLFINNDKSSPFIGRYKFYFIASGCLLMISVIFGYDELKWFNINILLIQTFCFIIEVVINKNNIKVKKSR</sequence>
<evidence type="ECO:0000313" key="2">
    <source>
        <dbReference type="EMBL" id="CAH9065833.1"/>
    </source>
</evidence>